<gene>
    <name evidence="1" type="ORF">MPRG_34940</name>
</gene>
<name>A0ABQ1C6W9_9MYCO</name>
<proteinExistence type="predicted"/>
<organism evidence="1 2">
    <name type="scientific">Mycobacterium paragordonae</name>
    <dbReference type="NCBI Taxonomy" id="1389713"/>
    <lineage>
        <taxon>Bacteria</taxon>
        <taxon>Bacillati</taxon>
        <taxon>Actinomycetota</taxon>
        <taxon>Actinomycetes</taxon>
        <taxon>Mycobacteriales</taxon>
        <taxon>Mycobacteriaceae</taxon>
        <taxon>Mycobacterium</taxon>
    </lineage>
</organism>
<keyword evidence="2" id="KW-1185">Reference proteome</keyword>
<dbReference type="EMBL" id="BLKX01000001">
    <property type="protein sequence ID" value="GFG80218.1"/>
    <property type="molecule type" value="Genomic_DNA"/>
</dbReference>
<evidence type="ECO:0000313" key="1">
    <source>
        <dbReference type="EMBL" id="GFG80218.1"/>
    </source>
</evidence>
<reference evidence="1 2" key="1">
    <citation type="journal article" date="2019" name="Emerg. Microbes Infect.">
        <title>Comprehensive subspecies identification of 175 nontuberculous mycobacteria species based on 7547 genomic profiles.</title>
        <authorList>
            <person name="Matsumoto Y."/>
            <person name="Kinjo T."/>
            <person name="Motooka D."/>
            <person name="Nabeya D."/>
            <person name="Jung N."/>
            <person name="Uechi K."/>
            <person name="Horii T."/>
            <person name="Iida T."/>
            <person name="Fujita J."/>
            <person name="Nakamura S."/>
        </authorList>
    </citation>
    <scope>NUCLEOTIDE SEQUENCE [LARGE SCALE GENOMIC DNA]</scope>
    <source>
        <strain evidence="1 2">JCM 18565</strain>
    </source>
</reference>
<dbReference type="Proteomes" id="UP000465240">
    <property type="component" value="Unassembled WGS sequence"/>
</dbReference>
<sequence>MRPPVALIARPVDPDAGLLDDYADRRFLSTSMLESVTKDCAVQRITAAAAGQRDAPLGPRARCAASTSELASVCASAARIDARLA</sequence>
<accession>A0ABQ1C6W9</accession>
<protein>
    <submittedName>
        <fullName evidence="1">Uncharacterized protein</fullName>
    </submittedName>
</protein>
<comment type="caution">
    <text evidence="1">The sequence shown here is derived from an EMBL/GenBank/DDBJ whole genome shotgun (WGS) entry which is preliminary data.</text>
</comment>
<evidence type="ECO:0000313" key="2">
    <source>
        <dbReference type="Proteomes" id="UP000465240"/>
    </source>
</evidence>